<protein>
    <submittedName>
        <fullName evidence="1">Uncharacterized protein</fullName>
    </submittedName>
</protein>
<dbReference type="Proteomes" id="UP000076962">
    <property type="component" value="Unassembled WGS sequence"/>
</dbReference>
<evidence type="ECO:0000313" key="1">
    <source>
        <dbReference type="EMBL" id="OAD22996.1"/>
    </source>
</evidence>
<name>A0A0A6NZR3_9GAMM</name>
<evidence type="ECO:0000313" key="2">
    <source>
        <dbReference type="Proteomes" id="UP000076962"/>
    </source>
</evidence>
<accession>A0A0A6NZR3</accession>
<proteinExistence type="predicted"/>
<dbReference type="InterPro" id="IPR011990">
    <property type="entry name" value="TPR-like_helical_dom_sf"/>
</dbReference>
<comment type="caution">
    <text evidence="1">The sequence shown here is derived from an EMBL/GenBank/DDBJ whole genome shotgun (WGS) entry which is preliminary data.</text>
</comment>
<dbReference type="Gene3D" id="1.25.40.10">
    <property type="entry name" value="Tetratricopeptide repeat domain"/>
    <property type="match status" value="1"/>
</dbReference>
<dbReference type="AlphaFoldDB" id="A0A0A6NZR3"/>
<dbReference type="SUPFAM" id="SSF48452">
    <property type="entry name" value="TPR-like"/>
    <property type="match status" value="1"/>
</dbReference>
<organism evidence="1 2">
    <name type="scientific">Candidatus Thiomargarita nelsonii</name>
    <dbReference type="NCBI Taxonomy" id="1003181"/>
    <lineage>
        <taxon>Bacteria</taxon>
        <taxon>Pseudomonadati</taxon>
        <taxon>Pseudomonadota</taxon>
        <taxon>Gammaproteobacteria</taxon>
        <taxon>Thiotrichales</taxon>
        <taxon>Thiotrichaceae</taxon>
        <taxon>Thiomargarita</taxon>
    </lineage>
</organism>
<reference evidence="1 2" key="1">
    <citation type="submission" date="2016-05" db="EMBL/GenBank/DDBJ databases">
        <title>Single-cell genome of chain-forming Candidatus Thiomargarita nelsonii and comparison to other large sulfur-oxidizing bacteria.</title>
        <authorList>
            <person name="Winkel M."/>
            <person name="Salman V."/>
            <person name="Woyke T."/>
            <person name="Schulz-Vogt H."/>
            <person name="Richter M."/>
            <person name="Flood B."/>
            <person name="Bailey J."/>
            <person name="Amann R."/>
            <person name="Mussmann M."/>
        </authorList>
    </citation>
    <scope>NUCLEOTIDE SEQUENCE [LARGE SCALE GENOMIC DNA]</scope>
    <source>
        <strain evidence="1 2">THI036</strain>
    </source>
</reference>
<gene>
    <name evidence="1" type="ORF">THIOM_001177</name>
</gene>
<dbReference type="EMBL" id="LUTY01000614">
    <property type="protein sequence ID" value="OAD22996.1"/>
    <property type="molecule type" value="Genomic_DNA"/>
</dbReference>
<keyword evidence="2" id="KW-1185">Reference proteome</keyword>
<sequence length="219" mass="24134">MAFSDRFQHWAGLLNSQLTQVLAETETLHWEIEAVHKDVKEIADDVKALKQSMATLMARFDLSAQVKVNDEFTHHNSTSLKLIKAAIAELKALPSPHPSVVIMAGSLLSSTGDIAAAESLFEKAQNLAQKPAEKALASFNLFQVRLRKQAYTQALADLQTAIEIDRHYALHDVSKYPIVQLLGAGGMGCVFLCHDQWGEKKWICGCLPTGASLFRDGVY</sequence>